<sequence>MRQRRLKNEINVVPYIDVMLVLLVIFMVATPMMTTGSVELPSAGTAPQKPDKYLKVQVDKDGALVLFDLDGKERLLADMRELRDQLAGRQEARETAVLVAGDGEAPYKEVIRVLDEVKKAGFSRVALETAVK</sequence>
<name>A0A645GHJ3_9ZZZZ</name>
<dbReference type="PANTHER" id="PTHR30558">
    <property type="entry name" value="EXBD MEMBRANE COMPONENT OF PMF-DRIVEN MACROMOLECULE IMPORT SYSTEM"/>
    <property type="match status" value="1"/>
</dbReference>
<accession>A0A645GHJ3</accession>
<evidence type="ECO:0000256" key="5">
    <source>
        <dbReference type="ARBA" id="ARBA00023136"/>
    </source>
</evidence>
<evidence type="ECO:0000256" key="3">
    <source>
        <dbReference type="ARBA" id="ARBA00022692"/>
    </source>
</evidence>
<dbReference type="Gene3D" id="3.30.420.270">
    <property type="match status" value="1"/>
</dbReference>
<dbReference type="GO" id="GO:0005886">
    <property type="term" value="C:plasma membrane"/>
    <property type="evidence" value="ECO:0007669"/>
    <property type="project" value="UniProtKB-SubCell"/>
</dbReference>
<dbReference type="EMBL" id="VSSQ01075985">
    <property type="protein sequence ID" value="MPN26451.1"/>
    <property type="molecule type" value="Genomic_DNA"/>
</dbReference>
<organism evidence="7">
    <name type="scientific">bioreactor metagenome</name>
    <dbReference type="NCBI Taxonomy" id="1076179"/>
    <lineage>
        <taxon>unclassified sequences</taxon>
        <taxon>metagenomes</taxon>
        <taxon>ecological metagenomes</taxon>
    </lineage>
</organism>
<comment type="caution">
    <text evidence="7">The sequence shown here is derived from an EMBL/GenBank/DDBJ whole genome shotgun (WGS) entry which is preliminary data.</text>
</comment>
<dbReference type="InterPro" id="IPR003400">
    <property type="entry name" value="ExbD"/>
</dbReference>
<protein>
    <submittedName>
        <fullName evidence="7">Biopolymer transport protein ExbD</fullName>
    </submittedName>
</protein>
<keyword evidence="5 6" id="KW-0472">Membrane</keyword>
<reference evidence="7" key="1">
    <citation type="submission" date="2019-08" db="EMBL/GenBank/DDBJ databases">
        <authorList>
            <person name="Kucharzyk K."/>
            <person name="Murdoch R.W."/>
            <person name="Higgins S."/>
            <person name="Loffler F."/>
        </authorList>
    </citation>
    <scope>NUCLEOTIDE SEQUENCE</scope>
</reference>
<evidence type="ECO:0000313" key="7">
    <source>
        <dbReference type="EMBL" id="MPN26451.1"/>
    </source>
</evidence>
<evidence type="ECO:0000256" key="4">
    <source>
        <dbReference type="ARBA" id="ARBA00022989"/>
    </source>
</evidence>
<keyword evidence="3 6" id="KW-0812">Transmembrane</keyword>
<dbReference type="Pfam" id="PF02472">
    <property type="entry name" value="ExbD"/>
    <property type="match status" value="1"/>
</dbReference>
<proteinExistence type="predicted"/>
<dbReference type="GO" id="GO:0022857">
    <property type="term" value="F:transmembrane transporter activity"/>
    <property type="evidence" value="ECO:0007669"/>
    <property type="project" value="InterPro"/>
</dbReference>
<feature type="transmembrane region" description="Helical" evidence="6">
    <location>
        <begin position="12"/>
        <end position="33"/>
    </location>
</feature>
<evidence type="ECO:0000256" key="1">
    <source>
        <dbReference type="ARBA" id="ARBA00004162"/>
    </source>
</evidence>
<keyword evidence="2" id="KW-1003">Cell membrane</keyword>
<evidence type="ECO:0000256" key="6">
    <source>
        <dbReference type="SAM" id="Phobius"/>
    </source>
</evidence>
<evidence type="ECO:0000256" key="2">
    <source>
        <dbReference type="ARBA" id="ARBA00022475"/>
    </source>
</evidence>
<gene>
    <name evidence="7" type="primary">exbD_11</name>
    <name evidence="7" type="ORF">SDC9_173876</name>
</gene>
<keyword evidence="4 6" id="KW-1133">Transmembrane helix</keyword>
<comment type="subcellular location">
    <subcellularLocation>
        <location evidence="1">Cell membrane</location>
        <topology evidence="1">Single-pass membrane protein</topology>
    </subcellularLocation>
</comment>
<dbReference type="PANTHER" id="PTHR30558:SF7">
    <property type="entry name" value="TOL-PAL SYSTEM PROTEIN TOLR"/>
    <property type="match status" value="1"/>
</dbReference>
<dbReference type="AlphaFoldDB" id="A0A645GHJ3"/>